<reference evidence="2 3" key="1">
    <citation type="submission" date="2019-09" db="EMBL/GenBank/DDBJ databases">
        <title>Mumia zhuanghuii sp. nov. isolated from the intestinal contents of plateau pika (Ochotona curzoniae) in the Qinghai-Tibet plateau of China.</title>
        <authorList>
            <person name="Tian Z."/>
        </authorList>
    </citation>
    <scope>NUCLEOTIDE SEQUENCE [LARGE SCALE GENOMIC DNA]</scope>
    <source>
        <strain evidence="3">350</strain>
    </source>
</reference>
<gene>
    <name evidence="2" type="ORF">FE697_004810</name>
</gene>
<protein>
    <submittedName>
        <fullName evidence="2">Uncharacterized protein</fullName>
    </submittedName>
</protein>
<dbReference type="Proteomes" id="UP000307768">
    <property type="component" value="Unassembled WGS sequence"/>
</dbReference>
<evidence type="ECO:0000313" key="2">
    <source>
        <dbReference type="EMBL" id="KAA1425197.1"/>
    </source>
</evidence>
<proteinExistence type="predicted"/>
<keyword evidence="1" id="KW-0472">Membrane</keyword>
<keyword evidence="1" id="KW-0812">Transmembrane</keyword>
<organism evidence="2 3">
    <name type="scientific">Mumia zhuanghuii</name>
    <dbReference type="NCBI Taxonomy" id="2585211"/>
    <lineage>
        <taxon>Bacteria</taxon>
        <taxon>Bacillati</taxon>
        <taxon>Actinomycetota</taxon>
        <taxon>Actinomycetes</taxon>
        <taxon>Propionibacteriales</taxon>
        <taxon>Nocardioidaceae</taxon>
        <taxon>Mumia</taxon>
    </lineage>
</organism>
<dbReference type="AlphaFoldDB" id="A0A5Q6S495"/>
<feature type="transmembrane region" description="Helical" evidence="1">
    <location>
        <begin position="23"/>
        <end position="42"/>
    </location>
</feature>
<comment type="caution">
    <text evidence="2">The sequence shown here is derived from an EMBL/GenBank/DDBJ whole genome shotgun (WGS) entry which is preliminary data.</text>
</comment>
<dbReference type="RefSeq" id="WP_149768371.1">
    <property type="nucleotide sequence ID" value="NZ_VDFQ02000001.1"/>
</dbReference>
<dbReference type="OrthoDB" id="3785419at2"/>
<sequence>MTTTYDDVPEGSTTGTARWTTRLILGALFLFVVAGAIGLLGVRNLTATDEGGGFTLSVDYPRLARAGLDTPLTITVSNPDGVGEEVVVGISQDYMSIFEHQGIFPDPSDTSTDGTYMYLTIAAEPGATEVRIDFDVYIQPSSQEGEQATVFVADGSERVAETEIRTTLLP</sequence>
<dbReference type="EMBL" id="VDFQ02000001">
    <property type="protein sequence ID" value="KAA1425197.1"/>
    <property type="molecule type" value="Genomic_DNA"/>
</dbReference>
<accession>A0A5Q6S495</accession>
<name>A0A5Q6S495_9ACTN</name>
<evidence type="ECO:0000313" key="3">
    <source>
        <dbReference type="Proteomes" id="UP000307768"/>
    </source>
</evidence>
<keyword evidence="1" id="KW-1133">Transmembrane helix</keyword>
<evidence type="ECO:0000256" key="1">
    <source>
        <dbReference type="SAM" id="Phobius"/>
    </source>
</evidence>